<dbReference type="RefSeq" id="XP_002623892.2">
    <property type="nucleotide sequence ID" value="XM_002623846.2"/>
</dbReference>
<evidence type="ECO:0000256" key="5">
    <source>
        <dbReference type="ARBA" id="ARBA00022989"/>
    </source>
</evidence>
<evidence type="ECO:0000256" key="8">
    <source>
        <dbReference type="SAM" id="Phobius"/>
    </source>
</evidence>
<dbReference type="GO" id="GO:0055085">
    <property type="term" value="P:transmembrane transport"/>
    <property type="evidence" value="ECO:0007669"/>
    <property type="project" value="TreeGrafter"/>
</dbReference>
<keyword evidence="5 8" id="KW-1133">Transmembrane helix</keyword>
<evidence type="ECO:0000259" key="9">
    <source>
        <dbReference type="SMART" id="SM01320"/>
    </source>
</evidence>
<comment type="subcellular location">
    <subcellularLocation>
        <location evidence="1">Membrane</location>
        <topology evidence="1">Multi-pass membrane protein</topology>
    </subcellularLocation>
</comment>
<reference evidence="11" key="1">
    <citation type="journal article" date="2015" name="PLoS Genet.">
        <title>The dynamic genome and transcriptome of the human fungal pathogen Blastomyces and close relative Emmonsia.</title>
        <authorList>
            <person name="Munoz J.F."/>
            <person name="Gauthier G.M."/>
            <person name="Desjardins C.A."/>
            <person name="Gallo J.E."/>
            <person name="Holder J."/>
            <person name="Sullivan T.D."/>
            <person name="Marty A.J."/>
            <person name="Carmen J.C."/>
            <person name="Chen Z."/>
            <person name="Ding L."/>
            <person name="Gujja S."/>
            <person name="Magrini V."/>
            <person name="Misas E."/>
            <person name="Mitreva M."/>
            <person name="Priest M."/>
            <person name="Saif S."/>
            <person name="Whiston E.A."/>
            <person name="Young S."/>
            <person name="Zeng Q."/>
            <person name="Goldman W.E."/>
            <person name="Mardis E.R."/>
            <person name="Taylor J.W."/>
            <person name="McEwen J.G."/>
            <person name="Clay O.K."/>
            <person name="Klein B.S."/>
            <person name="Cuomo C.A."/>
        </authorList>
    </citation>
    <scope>NUCLEOTIDE SEQUENCE [LARGE SCALE GENOMIC DNA]</scope>
    <source>
        <strain evidence="11">SLH14081</strain>
    </source>
</reference>
<keyword evidence="3 8" id="KW-0812">Transmembrane</keyword>
<dbReference type="GO" id="GO:0016020">
    <property type="term" value="C:membrane"/>
    <property type="evidence" value="ECO:0007669"/>
    <property type="project" value="UniProtKB-SubCell"/>
</dbReference>
<keyword evidence="6 8" id="KW-0472">Membrane</keyword>
<evidence type="ECO:0000256" key="4">
    <source>
        <dbReference type="ARBA" id="ARBA00022729"/>
    </source>
</evidence>
<dbReference type="Pfam" id="PF06011">
    <property type="entry name" value="TRP"/>
    <property type="match status" value="1"/>
</dbReference>
<dbReference type="Proteomes" id="UP000002038">
    <property type="component" value="Unassembled WGS sequence"/>
</dbReference>
<dbReference type="InterPro" id="IPR010308">
    <property type="entry name" value="TRP_C"/>
</dbReference>
<dbReference type="InterPro" id="IPR032800">
    <property type="entry name" value="TRP_N"/>
</dbReference>
<dbReference type="PANTHER" id="PTHR31145:SF5">
    <property type="entry name" value="DUF907 DOMAIN PROTEIN (AFU_ORTHOLOGUE AFUA_2G06100)"/>
    <property type="match status" value="1"/>
</dbReference>
<comment type="similarity">
    <text evidence="2">Belongs to the transient receptor potential (TRP) ion channel family.</text>
</comment>
<feature type="domain" description="ML-like" evidence="9">
    <location>
        <begin position="64"/>
        <end position="204"/>
    </location>
</feature>
<sequence length="757" mass="83185">MLYKLPTLCTPPFILLLFQSDNRLGETRTILFPIDSENMSTRPWSITALLLAWGLFLDHVHGVDILKNNGFTTCLDSSDIKVEKMSLEFDRSTNTITFDVAGSSTKIQKVTAELVVEAYGQKITKSFNPCDAGTKVDQLCPVPAGRFAARGNQKVPSEFVEKIPSIAFAIPDLQAQATMLLKSNDGGGTLACISSTVDNGKSLEAPAISYAAAGIAGAALALSGAVALASSGGPGTATSSPTFGEVFGWFHSMATNGMLSVNYPPIYRSFTKNFAFSTGLIPWKQMQMSIDDFRNKTGGNLTHNNFLFLQNATLIYDNGSGSSSNVKRSLSSLFSSSGLAVRDISTTINETTTGGGPEEEGGINHVVKGIQAYVEMLSVPESNTFMTVLLIFAIIVAAIAVGILLFKVILEVWAMFSYFPRKLTNFRKDYWGILARTITNLILVLYGIFTLYCVFQFTRGDSWAAKALAGVTLAIFTGILGFFTFKIWRVARKYKGEGSAAALYEDQETWRKYSLFYDNYKKGYWWIFVPTIIYMLARGCIIAGGDGHGLVQTAGQLVVEAIMFILLLWSRPYEAKSGQWINISIQVVRVLSVVCILVFVQELGMSTTTQTVTGVVLIAVQSALTGILAILIAVNALILLFKKNPHAARRRKDPETMDRDLDTLTPLDARNSLLEDSNMPPRYSNRRSSMGYFNHTSPYDPYMKASYSEKSRHMPTNSTDHLLSTNADNINHVNMREMSRTPSPERQPTLPVIGRAY</sequence>
<dbReference type="GO" id="GO:0009272">
    <property type="term" value="P:fungal-type cell wall biogenesis"/>
    <property type="evidence" value="ECO:0007669"/>
    <property type="project" value="TreeGrafter"/>
</dbReference>
<feature type="transmembrane region" description="Helical" evidence="8">
    <location>
        <begin position="612"/>
        <end position="641"/>
    </location>
</feature>
<evidence type="ECO:0000256" key="1">
    <source>
        <dbReference type="ARBA" id="ARBA00004141"/>
    </source>
</evidence>
<gene>
    <name evidence="10" type="ORF">BDBG_05400</name>
</gene>
<dbReference type="Pfam" id="PF14558">
    <property type="entry name" value="TRP_N"/>
    <property type="match status" value="1"/>
</dbReference>
<evidence type="ECO:0000313" key="11">
    <source>
        <dbReference type="Proteomes" id="UP000002038"/>
    </source>
</evidence>
<evidence type="ECO:0000313" key="10">
    <source>
        <dbReference type="EMBL" id="OAT09663.1"/>
    </source>
</evidence>
<protein>
    <submittedName>
        <fullName evidence="10">DUF907 domain-containing protein</fullName>
    </submittedName>
</protein>
<evidence type="ECO:0000256" key="3">
    <source>
        <dbReference type="ARBA" id="ARBA00022692"/>
    </source>
</evidence>
<feature type="region of interest" description="Disordered" evidence="7">
    <location>
        <begin position="738"/>
        <end position="757"/>
    </location>
</feature>
<dbReference type="KEGG" id="bgh:BDBG_05400"/>
<dbReference type="VEuPathDB" id="FungiDB:BDBG_05400"/>
<feature type="transmembrane region" description="Helical" evidence="8">
    <location>
        <begin position="550"/>
        <end position="569"/>
    </location>
</feature>
<dbReference type="AlphaFoldDB" id="A0A179UPA8"/>
<keyword evidence="4" id="KW-0732">Signal</keyword>
<dbReference type="SMART" id="SM01320">
    <property type="entry name" value="TRP_N"/>
    <property type="match status" value="1"/>
</dbReference>
<dbReference type="OrthoDB" id="2115177at2759"/>
<organism evidence="10 11">
    <name type="scientific">Blastomyces gilchristii (strain SLH14081)</name>
    <name type="common">Blastomyces dermatitidis</name>
    <dbReference type="NCBI Taxonomy" id="559298"/>
    <lineage>
        <taxon>Eukaryota</taxon>
        <taxon>Fungi</taxon>
        <taxon>Dikarya</taxon>
        <taxon>Ascomycota</taxon>
        <taxon>Pezizomycotina</taxon>
        <taxon>Eurotiomycetes</taxon>
        <taxon>Eurotiomycetidae</taxon>
        <taxon>Onygenales</taxon>
        <taxon>Ajellomycetaceae</taxon>
        <taxon>Blastomyces</taxon>
    </lineage>
</organism>
<keyword evidence="11" id="KW-1185">Reference proteome</keyword>
<accession>A0A179UPA8</accession>
<evidence type="ECO:0000256" key="2">
    <source>
        <dbReference type="ARBA" id="ARBA00010642"/>
    </source>
</evidence>
<dbReference type="EMBL" id="GG657458">
    <property type="protein sequence ID" value="OAT09663.1"/>
    <property type="molecule type" value="Genomic_DNA"/>
</dbReference>
<dbReference type="InterPro" id="IPR040241">
    <property type="entry name" value="TRP_Flc/Pkd2-like"/>
</dbReference>
<dbReference type="PANTHER" id="PTHR31145">
    <property type="entry name" value="INTEGRAL MEMBRANE PROTEIN (AFU_ORTHOLOGUE AFUA_7G01610)"/>
    <property type="match status" value="1"/>
</dbReference>
<name>A0A179UPA8_BLAGS</name>
<dbReference type="GeneID" id="8503978"/>
<evidence type="ECO:0000256" key="6">
    <source>
        <dbReference type="ARBA" id="ARBA00023136"/>
    </source>
</evidence>
<feature type="transmembrane region" description="Helical" evidence="8">
    <location>
        <begin position="385"/>
        <end position="410"/>
    </location>
</feature>
<evidence type="ECO:0000256" key="7">
    <source>
        <dbReference type="SAM" id="MobiDB-lite"/>
    </source>
</evidence>
<feature type="transmembrane region" description="Helical" evidence="8">
    <location>
        <begin position="431"/>
        <end position="457"/>
    </location>
</feature>
<feature type="transmembrane region" description="Helical" evidence="8">
    <location>
        <begin position="581"/>
        <end position="600"/>
    </location>
</feature>
<proteinExistence type="inferred from homology"/>
<feature type="transmembrane region" description="Helical" evidence="8">
    <location>
        <begin position="524"/>
        <end position="544"/>
    </location>
</feature>
<feature type="transmembrane region" description="Helical" evidence="8">
    <location>
        <begin position="463"/>
        <end position="485"/>
    </location>
</feature>